<dbReference type="PRINTS" id="PR00508">
    <property type="entry name" value="S21N4MTFRASE"/>
</dbReference>
<accession>A0A6J5LT44</accession>
<dbReference type="InterPro" id="IPR002941">
    <property type="entry name" value="DNA_methylase_N4/N6"/>
</dbReference>
<dbReference type="PIRSF" id="PIRSF036758">
    <property type="entry name" value="Aden_M_ParB"/>
    <property type="match status" value="1"/>
</dbReference>
<dbReference type="InterPro" id="IPR003115">
    <property type="entry name" value="ParB_N"/>
</dbReference>
<protein>
    <submittedName>
        <fullName evidence="4">COG0863 DNA modification methylase</fullName>
    </submittedName>
</protein>
<sequence length="430" mass="49486">MEYRQLADIKPNPRNPRTIRDEKFVQLVQSLRDFPDMLEKRPLICYTDTDGKAVVLGGNMRLKAAKELKLKQLPIILADNWTEEQKAEFLIKDNVSFGDWNYDELREEWDTDQLAAWGLDLPEEYDDVVLEAEEDEFEIPDEIYTDIVPGDLFEIGPHRLLCGSSTETDTWERVMGGELADMVMTDPPYNVNYEGGTGMKIMNDDMDDANFYQFLYDFHTALGAYTKPGGGWYVWHADSEGLNFRRAFIESGLLLKQCLIWVKNALVMGRQDYQWKHEPCLYGWMPGAAHYFTPERHHTTVIEDKIDIKKLKKEQLVKMLEDMTRETVRTTVIHCDKPTKNDLHPTMKPIKLLAPLIENSSRMGDIVADGFLGSGSTMVAAHQMKRACYGIELDPKYCQVIVDRMIALEPTLTIKRNGKKWKAKQKSTAL</sequence>
<reference evidence="4" key="1">
    <citation type="submission" date="2020-04" db="EMBL/GenBank/DDBJ databases">
        <authorList>
            <person name="Chiriac C."/>
            <person name="Salcher M."/>
            <person name="Ghai R."/>
            <person name="Kavagutti S V."/>
        </authorList>
    </citation>
    <scope>NUCLEOTIDE SEQUENCE</scope>
</reference>
<dbReference type="Gene3D" id="3.90.1530.10">
    <property type="entry name" value="Conserved hypothetical protein from pyrococcus furiosus pfu- 392566-001, ParB domain"/>
    <property type="match status" value="1"/>
</dbReference>
<evidence type="ECO:0000259" key="3">
    <source>
        <dbReference type="SMART" id="SM00470"/>
    </source>
</evidence>
<name>A0A6J5LT44_9CAUD</name>
<dbReference type="EMBL" id="LR796316">
    <property type="protein sequence ID" value="CAB4136176.1"/>
    <property type="molecule type" value="Genomic_DNA"/>
</dbReference>
<organism evidence="4">
    <name type="scientific">uncultured Caudovirales phage</name>
    <dbReference type="NCBI Taxonomy" id="2100421"/>
    <lineage>
        <taxon>Viruses</taxon>
        <taxon>Duplodnaviria</taxon>
        <taxon>Heunggongvirae</taxon>
        <taxon>Uroviricota</taxon>
        <taxon>Caudoviricetes</taxon>
        <taxon>Peduoviridae</taxon>
        <taxon>Maltschvirus</taxon>
        <taxon>Maltschvirus maltsch</taxon>
    </lineage>
</organism>
<dbReference type="GO" id="GO:0032259">
    <property type="term" value="P:methylation"/>
    <property type="evidence" value="ECO:0007669"/>
    <property type="project" value="UniProtKB-KW"/>
</dbReference>
<dbReference type="InterPro" id="IPR036086">
    <property type="entry name" value="ParB/Sulfiredoxin_sf"/>
</dbReference>
<keyword evidence="2" id="KW-0808">Transferase</keyword>
<dbReference type="GO" id="GO:0008170">
    <property type="term" value="F:N-methyltransferase activity"/>
    <property type="evidence" value="ECO:0007669"/>
    <property type="project" value="InterPro"/>
</dbReference>
<feature type="domain" description="ParB-like N-terminal" evidence="3">
    <location>
        <begin position="2"/>
        <end position="95"/>
    </location>
</feature>
<proteinExistence type="predicted"/>
<dbReference type="InterPro" id="IPR015840">
    <property type="entry name" value="DNA_MeTrfase_ParB"/>
</dbReference>
<gene>
    <name evidence="4" type="ORF">UFOVP302_31</name>
</gene>
<dbReference type="InterPro" id="IPR001091">
    <property type="entry name" value="RM_Methyltransferase"/>
</dbReference>
<dbReference type="Pfam" id="PF01555">
    <property type="entry name" value="N6_N4_Mtase"/>
    <property type="match status" value="1"/>
</dbReference>
<dbReference type="SMART" id="SM00470">
    <property type="entry name" value="ParB"/>
    <property type="match status" value="1"/>
</dbReference>
<evidence type="ECO:0000313" key="4">
    <source>
        <dbReference type="EMBL" id="CAB4136176.1"/>
    </source>
</evidence>
<evidence type="ECO:0000256" key="2">
    <source>
        <dbReference type="ARBA" id="ARBA00022679"/>
    </source>
</evidence>
<dbReference type="GO" id="GO:0003677">
    <property type="term" value="F:DNA binding"/>
    <property type="evidence" value="ECO:0007669"/>
    <property type="project" value="InterPro"/>
</dbReference>
<keyword evidence="1 4" id="KW-0489">Methyltransferase</keyword>
<dbReference type="SUPFAM" id="SSF110849">
    <property type="entry name" value="ParB/Sulfiredoxin"/>
    <property type="match status" value="1"/>
</dbReference>
<dbReference type="SUPFAM" id="SSF53335">
    <property type="entry name" value="S-adenosyl-L-methionine-dependent methyltransferases"/>
    <property type="match status" value="1"/>
</dbReference>
<evidence type="ECO:0000256" key="1">
    <source>
        <dbReference type="ARBA" id="ARBA00022603"/>
    </source>
</evidence>
<dbReference type="Pfam" id="PF02195">
    <property type="entry name" value="ParB_N"/>
    <property type="match status" value="1"/>
</dbReference>
<dbReference type="InterPro" id="IPR029063">
    <property type="entry name" value="SAM-dependent_MTases_sf"/>
</dbReference>
<dbReference type="Gene3D" id="3.40.50.150">
    <property type="entry name" value="Vaccinia Virus protein VP39"/>
    <property type="match status" value="1"/>
</dbReference>